<evidence type="ECO:0000313" key="2">
    <source>
        <dbReference type="Proteomes" id="UP000185895"/>
    </source>
</evidence>
<accession>A0A1E7RFV1</accession>
<proteinExistence type="predicted"/>
<name>A0A1E7RFV1_9GAMM</name>
<keyword evidence="2" id="KW-1185">Reference proteome</keyword>
<gene>
    <name evidence="1" type="ORF">BJI46_01380</name>
</gene>
<organism evidence="1 2">
    <name type="scientific">Acinetobacter qingfengensis</name>
    <dbReference type="NCBI Taxonomy" id="1262585"/>
    <lineage>
        <taxon>Bacteria</taxon>
        <taxon>Pseudomonadati</taxon>
        <taxon>Pseudomonadota</taxon>
        <taxon>Gammaproteobacteria</taxon>
        <taxon>Moraxellales</taxon>
        <taxon>Moraxellaceae</taxon>
        <taxon>Acinetobacter</taxon>
    </lineage>
</organism>
<reference evidence="1 2" key="1">
    <citation type="submission" date="2016-09" db="EMBL/GenBank/DDBJ databases">
        <authorList>
            <person name="Capua I."/>
            <person name="De Benedictis P."/>
            <person name="Joannis T."/>
            <person name="Lombin L.H."/>
            <person name="Cattoli G."/>
        </authorList>
    </citation>
    <scope>NUCLEOTIDE SEQUENCE [LARGE SCALE GENOMIC DNA]</scope>
    <source>
        <strain evidence="1 2">ANC 4671</strain>
    </source>
</reference>
<dbReference type="AlphaFoldDB" id="A0A1E7RFV1"/>
<dbReference type="Proteomes" id="UP000185895">
    <property type="component" value="Unassembled WGS sequence"/>
</dbReference>
<dbReference type="EMBL" id="MKKK01000001">
    <property type="protein sequence ID" value="OEY98201.1"/>
    <property type="molecule type" value="Genomic_DNA"/>
</dbReference>
<sequence length="118" mass="13632">MALGFLFTPQQAIDNFIQFARNAEITALAREGKYIAFLIILNISENVYLKNLNKVGKEGVDVFMTEIEIRITRYDFKDTMAYVGNICNIPTKSVVEKTFDQLERIVIIHDQTVFTWSF</sequence>
<dbReference type="RefSeq" id="WP_070068580.1">
    <property type="nucleotide sequence ID" value="NZ_MKKK01000001.1"/>
</dbReference>
<evidence type="ECO:0000313" key="1">
    <source>
        <dbReference type="EMBL" id="OEY98201.1"/>
    </source>
</evidence>
<protein>
    <submittedName>
        <fullName evidence="1">Uncharacterized protein</fullName>
    </submittedName>
</protein>
<comment type="caution">
    <text evidence="1">The sequence shown here is derived from an EMBL/GenBank/DDBJ whole genome shotgun (WGS) entry which is preliminary data.</text>
</comment>